<feature type="compositionally biased region" description="Polar residues" evidence="2">
    <location>
        <begin position="190"/>
        <end position="205"/>
    </location>
</feature>
<name>A0A444UJ81_ACIRT</name>
<sequence>YSVFITRHPLFPLLALLFEKCEQSTQGSECITSASFDVDIENFVRIQEKEGKAFFSEDPDLDNLMVKAIQVLRIHLLELEKVNDLCKDFCSRYIACLKTKMNSETLLSGDPGSPYSPVQSQEYKSLGTVTNASSVWKKEGTMVAVGVNVDSLQSLSSDGATLAVQQVMMGGQSEDDSVESGEDDSGDLSTTNISGLGLETSDSLQ</sequence>
<feature type="non-terminal residue" evidence="4">
    <location>
        <position position="1"/>
    </location>
</feature>
<keyword evidence="1" id="KW-0539">Nucleus</keyword>
<dbReference type="Proteomes" id="UP000289886">
    <property type="component" value="Unassembled WGS sequence"/>
</dbReference>
<feature type="region of interest" description="Disordered" evidence="2">
    <location>
        <begin position="169"/>
        <end position="205"/>
    </location>
</feature>
<evidence type="ECO:0000256" key="1">
    <source>
        <dbReference type="ARBA" id="ARBA00023242"/>
    </source>
</evidence>
<feature type="compositionally biased region" description="Acidic residues" evidence="2">
    <location>
        <begin position="173"/>
        <end position="186"/>
    </location>
</feature>
<dbReference type="Pfam" id="PF16493">
    <property type="entry name" value="Meis_PKNOX_N"/>
    <property type="match status" value="1"/>
</dbReference>
<dbReference type="InterPro" id="IPR032453">
    <property type="entry name" value="PKNOX/Meis_N"/>
</dbReference>
<proteinExistence type="predicted"/>
<keyword evidence="5" id="KW-1185">Reference proteome</keyword>
<feature type="domain" description="MEIS N-terminal" evidence="3">
    <location>
        <begin position="5"/>
        <end position="104"/>
    </location>
</feature>
<keyword evidence="4" id="KW-0371">Homeobox</keyword>
<keyword evidence="4" id="KW-0238">DNA-binding</keyword>
<protein>
    <submittedName>
        <fullName evidence="4">Homeobox protein PKNOX1</fullName>
    </submittedName>
</protein>
<evidence type="ECO:0000313" key="4">
    <source>
        <dbReference type="EMBL" id="RXM35219.1"/>
    </source>
</evidence>
<evidence type="ECO:0000259" key="3">
    <source>
        <dbReference type="Pfam" id="PF16493"/>
    </source>
</evidence>
<comment type="caution">
    <text evidence="4">The sequence shown here is derived from an EMBL/GenBank/DDBJ whole genome shotgun (WGS) entry which is preliminary data.</text>
</comment>
<reference evidence="4 5" key="1">
    <citation type="submission" date="2019-01" db="EMBL/GenBank/DDBJ databases">
        <title>Draft Genome and Complete Hox-Cluster Characterization of the Sterlet Sturgeon (Acipenser ruthenus).</title>
        <authorList>
            <person name="Wei Q."/>
        </authorList>
    </citation>
    <scope>NUCLEOTIDE SEQUENCE [LARGE SCALE GENOMIC DNA]</scope>
    <source>
        <strain evidence="4">WHYD16114868_AA</strain>
        <tissue evidence="4">Blood</tissue>
    </source>
</reference>
<dbReference type="GO" id="GO:0003677">
    <property type="term" value="F:DNA binding"/>
    <property type="evidence" value="ECO:0007669"/>
    <property type="project" value="UniProtKB-KW"/>
</dbReference>
<organism evidence="4 5">
    <name type="scientific">Acipenser ruthenus</name>
    <name type="common">Sterlet sturgeon</name>
    <dbReference type="NCBI Taxonomy" id="7906"/>
    <lineage>
        <taxon>Eukaryota</taxon>
        <taxon>Metazoa</taxon>
        <taxon>Chordata</taxon>
        <taxon>Craniata</taxon>
        <taxon>Vertebrata</taxon>
        <taxon>Euteleostomi</taxon>
        <taxon>Actinopterygii</taxon>
        <taxon>Chondrostei</taxon>
        <taxon>Acipenseriformes</taxon>
        <taxon>Acipenseridae</taxon>
        <taxon>Acipenser</taxon>
    </lineage>
</organism>
<gene>
    <name evidence="4" type="ORF">EOD39_13225</name>
</gene>
<evidence type="ECO:0000256" key="2">
    <source>
        <dbReference type="SAM" id="MobiDB-lite"/>
    </source>
</evidence>
<accession>A0A444UJ81</accession>
<dbReference type="EMBL" id="SCEB01214457">
    <property type="protein sequence ID" value="RXM35219.1"/>
    <property type="molecule type" value="Genomic_DNA"/>
</dbReference>
<evidence type="ECO:0000313" key="5">
    <source>
        <dbReference type="Proteomes" id="UP000289886"/>
    </source>
</evidence>
<dbReference type="AlphaFoldDB" id="A0A444UJ81"/>